<reference evidence="14 15" key="1">
    <citation type="submission" date="2023-11" db="EMBL/GenBank/DDBJ databases">
        <title>Halocaridina rubra genome assembly.</title>
        <authorList>
            <person name="Smith C."/>
        </authorList>
    </citation>
    <scope>NUCLEOTIDE SEQUENCE [LARGE SCALE GENOMIC DNA]</scope>
    <source>
        <strain evidence="14">EP-1</strain>
        <tissue evidence="14">Whole</tissue>
    </source>
</reference>
<dbReference type="PANTHER" id="PTHR24376:SF235">
    <property type="entry name" value="C2H2-TYPE DOMAIN-CONTAINING PROTEIN"/>
    <property type="match status" value="1"/>
</dbReference>
<dbReference type="InterPro" id="IPR013087">
    <property type="entry name" value="Znf_C2H2_type"/>
</dbReference>
<evidence type="ECO:0000256" key="4">
    <source>
        <dbReference type="ARBA" id="ARBA00022771"/>
    </source>
</evidence>
<evidence type="ECO:0000256" key="9">
    <source>
        <dbReference type="ARBA" id="ARBA00023242"/>
    </source>
</evidence>
<keyword evidence="6" id="KW-0805">Transcription regulation</keyword>
<evidence type="ECO:0000256" key="2">
    <source>
        <dbReference type="ARBA" id="ARBA00022723"/>
    </source>
</evidence>
<gene>
    <name evidence="14" type="ORF">SK128_016455</name>
</gene>
<evidence type="ECO:0000256" key="7">
    <source>
        <dbReference type="ARBA" id="ARBA00023125"/>
    </source>
</evidence>
<evidence type="ECO:0000313" key="15">
    <source>
        <dbReference type="Proteomes" id="UP001381693"/>
    </source>
</evidence>
<comment type="caution">
    <text evidence="14">The sequence shown here is derived from an EMBL/GenBank/DDBJ whole genome shotgun (WGS) entry which is preliminary data.</text>
</comment>
<dbReference type="PANTHER" id="PTHR24376">
    <property type="entry name" value="ZINC FINGER PROTEIN"/>
    <property type="match status" value="1"/>
</dbReference>
<feature type="domain" description="C2H2-type" evidence="13">
    <location>
        <begin position="308"/>
        <end position="335"/>
    </location>
</feature>
<keyword evidence="15" id="KW-1185">Reference proteome</keyword>
<organism evidence="14 15">
    <name type="scientific">Halocaridina rubra</name>
    <name type="common">Hawaiian red shrimp</name>
    <dbReference type="NCBI Taxonomy" id="373956"/>
    <lineage>
        <taxon>Eukaryota</taxon>
        <taxon>Metazoa</taxon>
        <taxon>Ecdysozoa</taxon>
        <taxon>Arthropoda</taxon>
        <taxon>Crustacea</taxon>
        <taxon>Multicrustacea</taxon>
        <taxon>Malacostraca</taxon>
        <taxon>Eumalacostraca</taxon>
        <taxon>Eucarida</taxon>
        <taxon>Decapoda</taxon>
        <taxon>Pleocyemata</taxon>
        <taxon>Caridea</taxon>
        <taxon>Atyoidea</taxon>
        <taxon>Atyidae</taxon>
        <taxon>Halocaridina</taxon>
    </lineage>
</organism>
<dbReference type="Gene3D" id="3.30.160.60">
    <property type="entry name" value="Classic Zinc Finger"/>
    <property type="match status" value="4"/>
</dbReference>
<dbReference type="SMART" id="SM00355">
    <property type="entry name" value="ZnF_C2H2"/>
    <property type="match status" value="4"/>
</dbReference>
<keyword evidence="8" id="KW-0804">Transcription</keyword>
<feature type="domain" description="C2H2-type" evidence="13">
    <location>
        <begin position="336"/>
        <end position="363"/>
    </location>
</feature>
<keyword evidence="5" id="KW-0862">Zinc</keyword>
<dbReference type="FunFam" id="3.30.160.60:FF:000646">
    <property type="entry name" value="Myeloid zinc finger 1"/>
    <property type="match status" value="1"/>
</dbReference>
<keyword evidence="2" id="KW-0479">Metal-binding</keyword>
<sequence length="465" mass="53691">MSVNNITLLNYHESIHNRGGILDLTFISDSLKQDVKWRVHPHVTTKSEICQSICVNIKTQEEENQNEEEGEEEEEETDEVLLYVKKAETTTKLEKKIEKFCRRNNPHHFLEVQNGKFQSEESSSESDESMNDCEEKDPSFVIPDEEIKKKLGGELEKLDKNLRKSNRELRNSIKEPDKVGKELEKFDKDQLSIDDIEIKKSEVGKSSEELAKLVNVEKLDKELDKLKNEIEKSAFNSKANLKQHFLIHSGEKPHVCSICQKSFAKKENLKKHSLLHMGNHPCDICTKSFSSEEDLEKHRFIHSREKPFTCETCSKSFCTKQILKRHGLIHTAEKSYVCYICNESFSRKGALQKHSVIHYKEDIKSAIADDKAITTDQTQCENVNNSNCSDENPEKDPIKSNFDINLEPSVILEEGQDKIESEEWMGHLTEEVHIKNCEKMCIDAQRVHTPDFTEFLFSSDIENLT</sequence>
<dbReference type="FunFam" id="3.30.160.60:FF:001289">
    <property type="entry name" value="Zinc finger protein 574"/>
    <property type="match status" value="1"/>
</dbReference>
<feature type="domain" description="C2H2-type" evidence="13">
    <location>
        <begin position="280"/>
        <end position="307"/>
    </location>
</feature>
<dbReference type="GO" id="GO:0003677">
    <property type="term" value="F:DNA binding"/>
    <property type="evidence" value="ECO:0007669"/>
    <property type="project" value="UniProtKB-KW"/>
</dbReference>
<dbReference type="InterPro" id="IPR036236">
    <property type="entry name" value="Znf_C2H2_sf"/>
</dbReference>
<dbReference type="AlphaFoldDB" id="A0AAN8X390"/>
<comment type="subcellular location">
    <subcellularLocation>
        <location evidence="1">Nucleus</location>
    </subcellularLocation>
</comment>
<evidence type="ECO:0000256" key="12">
    <source>
        <dbReference type="SAM" id="MobiDB-lite"/>
    </source>
</evidence>
<evidence type="ECO:0000256" key="6">
    <source>
        <dbReference type="ARBA" id="ARBA00023015"/>
    </source>
</evidence>
<keyword evidence="9" id="KW-0539">Nucleus</keyword>
<dbReference type="GO" id="GO:0005634">
    <property type="term" value="C:nucleus"/>
    <property type="evidence" value="ECO:0007669"/>
    <property type="project" value="UniProtKB-SubCell"/>
</dbReference>
<feature type="domain" description="C2H2-type" evidence="13">
    <location>
        <begin position="254"/>
        <end position="281"/>
    </location>
</feature>
<keyword evidence="11" id="KW-0175">Coiled coil</keyword>
<evidence type="ECO:0000256" key="8">
    <source>
        <dbReference type="ARBA" id="ARBA00023163"/>
    </source>
</evidence>
<evidence type="ECO:0000256" key="10">
    <source>
        <dbReference type="PROSITE-ProRule" id="PRU00042"/>
    </source>
</evidence>
<dbReference type="Pfam" id="PF00096">
    <property type="entry name" value="zf-C2H2"/>
    <property type="match status" value="2"/>
</dbReference>
<feature type="region of interest" description="Disordered" evidence="12">
    <location>
        <begin position="111"/>
        <end position="145"/>
    </location>
</feature>
<dbReference type="GO" id="GO:0006357">
    <property type="term" value="P:regulation of transcription by RNA polymerase II"/>
    <property type="evidence" value="ECO:0007669"/>
    <property type="project" value="UniProtKB-ARBA"/>
</dbReference>
<proteinExistence type="predicted"/>
<dbReference type="EMBL" id="JAXCGZ010015109">
    <property type="protein sequence ID" value="KAK7071270.1"/>
    <property type="molecule type" value="Genomic_DNA"/>
</dbReference>
<keyword evidence="7" id="KW-0238">DNA-binding</keyword>
<dbReference type="Proteomes" id="UP001381693">
    <property type="component" value="Unassembled WGS sequence"/>
</dbReference>
<evidence type="ECO:0000256" key="1">
    <source>
        <dbReference type="ARBA" id="ARBA00004123"/>
    </source>
</evidence>
<evidence type="ECO:0000256" key="3">
    <source>
        <dbReference type="ARBA" id="ARBA00022737"/>
    </source>
</evidence>
<evidence type="ECO:0000313" key="14">
    <source>
        <dbReference type="EMBL" id="KAK7071270.1"/>
    </source>
</evidence>
<dbReference type="Pfam" id="PF13912">
    <property type="entry name" value="zf-C2H2_6"/>
    <property type="match status" value="1"/>
</dbReference>
<keyword evidence="3" id="KW-0677">Repeat</keyword>
<dbReference type="PROSITE" id="PS00028">
    <property type="entry name" value="ZINC_FINGER_C2H2_1"/>
    <property type="match status" value="4"/>
</dbReference>
<protein>
    <recommendedName>
        <fullName evidence="13">C2H2-type domain-containing protein</fullName>
    </recommendedName>
</protein>
<evidence type="ECO:0000259" key="13">
    <source>
        <dbReference type="PROSITE" id="PS50157"/>
    </source>
</evidence>
<evidence type="ECO:0000256" key="11">
    <source>
        <dbReference type="SAM" id="Coils"/>
    </source>
</evidence>
<dbReference type="GO" id="GO:0008270">
    <property type="term" value="F:zinc ion binding"/>
    <property type="evidence" value="ECO:0007669"/>
    <property type="project" value="UniProtKB-KW"/>
</dbReference>
<name>A0AAN8X390_HALRR</name>
<dbReference type="PROSITE" id="PS50157">
    <property type="entry name" value="ZINC_FINGER_C2H2_2"/>
    <property type="match status" value="4"/>
</dbReference>
<keyword evidence="4 10" id="KW-0863">Zinc-finger</keyword>
<feature type="coiled-coil region" evidence="11">
    <location>
        <begin position="148"/>
        <end position="175"/>
    </location>
</feature>
<evidence type="ECO:0000256" key="5">
    <source>
        <dbReference type="ARBA" id="ARBA00022833"/>
    </source>
</evidence>
<feature type="compositionally biased region" description="Acidic residues" evidence="12">
    <location>
        <begin position="122"/>
        <end position="135"/>
    </location>
</feature>
<accession>A0AAN8X390</accession>
<dbReference type="SUPFAM" id="SSF57667">
    <property type="entry name" value="beta-beta-alpha zinc fingers"/>
    <property type="match status" value="2"/>
</dbReference>